<dbReference type="Proteomes" id="UP000593567">
    <property type="component" value="Unassembled WGS sequence"/>
</dbReference>
<dbReference type="AlphaFoldDB" id="A0A7J7K248"/>
<keyword evidence="3" id="KW-1185">Reference proteome</keyword>
<comment type="caution">
    <text evidence="2">The sequence shown here is derived from an EMBL/GenBank/DDBJ whole genome shotgun (WGS) entry which is preliminary data.</text>
</comment>
<dbReference type="PROSITE" id="PS51257">
    <property type="entry name" value="PROKAR_LIPOPROTEIN"/>
    <property type="match status" value="1"/>
</dbReference>
<protein>
    <submittedName>
        <fullName evidence="2">Uncharacterized protein</fullName>
    </submittedName>
</protein>
<gene>
    <name evidence="2" type="ORF">EB796_009439</name>
</gene>
<keyword evidence="1" id="KW-0812">Transmembrane</keyword>
<keyword evidence="1" id="KW-0472">Membrane</keyword>
<dbReference type="EMBL" id="VXIV02001523">
    <property type="protein sequence ID" value="KAF6032253.1"/>
    <property type="molecule type" value="Genomic_DNA"/>
</dbReference>
<organism evidence="2 3">
    <name type="scientific">Bugula neritina</name>
    <name type="common">Brown bryozoan</name>
    <name type="synonym">Sertularia neritina</name>
    <dbReference type="NCBI Taxonomy" id="10212"/>
    <lineage>
        <taxon>Eukaryota</taxon>
        <taxon>Metazoa</taxon>
        <taxon>Spiralia</taxon>
        <taxon>Lophotrochozoa</taxon>
        <taxon>Bryozoa</taxon>
        <taxon>Gymnolaemata</taxon>
        <taxon>Cheilostomatida</taxon>
        <taxon>Flustrina</taxon>
        <taxon>Buguloidea</taxon>
        <taxon>Bugulidae</taxon>
        <taxon>Bugula</taxon>
    </lineage>
</organism>
<evidence type="ECO:0000256" key="1">
    <source>
        <dbReference type="SAM" id="Phobius"/>
    </source>
</evidence>
<evidence type="ECO:0000313" key="3">
    <source>
        <dbReference type="Proteomes" id="UP000593567"/>
    </source>
</evidence>
<name>A0A7J7K248_BUGNE</name>
<feature type="transmembrane region" description="Helical" evidence="1">
    <location>
        <begin position="7"/>
        <end position="33"/>
    </location>
</feature>
<accession>A0A7J7K248</accession>
<keyword evidence="1" id="KW-1133">Transmembrane helix</keyword>
<evidence type="ECO:0000313" key="2">
    <source>
        <dbReference type="EMBL" id="KAF6032253.1"/>
    </source>
</evidence>
<reference evidence="2" key="1">
    <citation type="submission" date="2020-06" db="EMBL/GenBank/DDBJ databases">
        <title>Draft genome of Bugula neritina, a colonial animal packing powerful symbionts and potential medicines.</title>
        <authorList>
            <person name="Rayko M."/>
        </authorList>
    </citation>
    <scope>NUCLEOTIDE SEQUENCE [LARGE SCALE GENOMIC DNA]</scope>
    <source>
        <strain evidence="2">Kwan_BN1</strain>
    </source>
</reference>
<sequence length="112" mass="12461">MSHFIRYIVVAALTAALNLHLAVILVGGCGVYSCHCFCPSQCLCYTRLCNRCLSYIHYSGQLLFVLREAFKKRAQLCPSQTCLTCPPQTCLTCLPQTCLTCLPQTCVTCSKW</sequence>
<proteinExistence type="predicted"/>